<gene>
    <name evidence="3" type="ORF">PHATRDRAFT_46029</name>
</gene>
<feature type="compositionally biased region" description="Polar residues" evidence="1">
    <location>
        <begin position="886"/>
        <end position="902"/>
    </location>
</feature>
<feature type="region of interest" description="Disordered" evidence="1">
    <location>
        <begin position="110"/>
        <end position="192"/>
    </location>
</feature>
<dbReference type="SMART" id="SM00498">
    <property type="entry name" value="FH2"/>
    <property type="match status" value="1"/>
</dbReference>
<evidence type="ECO:0000256" key="1">
    <source>
        <dbReference type="SAM" id="MobiDB-lite"/>
    </source>
</evidence>
<dbReference type="Gene3D" id="1.20.58.2220">
    <property type="entry name" value="Formin, FH2 domain"/>
    <property type="match status" value="1"/>
</dbReference>
<feature type="compositionally biased region" description="Basic and acidic residues" evidence="1">
    <location>
        <begin position="2090"/>
        <end position="2103"/>
    </location>
</feature>
<dbReference type="eggNOG" id="ENOG502S1HR">
    <property type="taxonomic scope" value="Eukaryota"/>
</dbReference>
<dbReference type="EMBL" id="CM000612">
    <property type="protein sequence ID" value="EEC47771.1"/>
    <property type="molecule type" value="Genomic_DNA"/>
</dbReference>
<feature type="compositionally biased region" description="Polar residues" evidence="1">
    <location>
        <begin position="138"/>
        <end position="154"/>
    </location>
</feature>
<feature type="compositionally biased region" description="Basic and acidic residues" evidence="1">
    <location>
        <begin position="1308"/>
        <end position="1331"/>
    </location>
</feature>
<dbReference type="OrthoDB" id="196074at2759"/>
<feature type="compositionally biased region" description="Low complexity" evidence="1">
    <location>
        <begin position="110"/>
        <end position="130"/>
    </location>
</feature>
<feature type="compositionally biased region" description="Polar residues" evidence="1">
    <location>
        <begin position="204"/>
        <end position="219"/>
    </location>
</feature>
<feature type="compositionally biased region" description="Polar residues" evidence="1">
    <location>
        <begin position="450"/>
        <end position="464"/>
    </location>
</feature>
<feature type="compositionally biased region" description="Basic and acidic residues" evidence="1">
    <location>
        <begin position="2163"/>
        <end position="2177"/>
    </location>
</feature>
<proteinExistence type="predicted"/>
<feature type="compositionally biased region" description="Polar residues" evidence="1">
    <location>
        <begin position="401"/>
        <end position="425"/>
    </location>
</feature>
<dbReference type="InterPro" id="IPR019309">
    <property type="entry name" value="WASHC3"/>
</dbReference>
<feature type="compositionally biased region" description="Low complexity" evidence="1">
    <location>
        <begin position="465"/>
        <end position="475"/>
    </location>
</feature>
<feature type="compositionally biased region" description="Basic and acidic residues" evidence="1">
    <location>
        <begin position="1442"/>
        <end position="1453"/>
    </location>
</feature>
<feature type="region of interest" description="Disordered" evidence="1">
    <location>
        <begin position="1546"/>
        <end position="1574"/>
    </location>
</feature>
<keyword evidence="4" id="KW-1185">Reference proteome</keyword>
<feature type="region of interest" description="Disordered" evidence="1">
    <location>
        <begin position="204"/>
        <end position="436"/>
    </location>
</feature>
<feature type="region of interest" description="Disordered" evidence="1">
    <location>
        <begin position="450"/>
        <end position="520"/>
    </location>
</feature>
<feature type="region of interest" description="Disordered" evidence="1">
    <location>
        <begin position="982"/>
        <end position="1025"/>
    </location>
</feature>
<protein>
    <recommendedName>
        <fullName evidence="2">FH2 domain-containing protein</fullName>
    </recommendedName>
</protein>
<feature type="compositionally biased region" description="Basic and acidic residues" evidence="1">
    <location>
        <begin position="1406"/>
        <end position="1415"/>
    </location>
</feature>
<feature type="domain" description="FH2" evidence="2">
    <location>
        <begin position="1674"/>
        <end position="2109"/>
    </location>
</feature>
<feature type="region of interest" description="Disordered" evidence="1">
    <location>
        <begin position="2292"/>
        <end position="2371"/>
    </location>
</feature>
<accession>B7FZT7</accession>
<dbReference type="STRING" id="556484.B7FZT7"/>
<feature type="compositionally biased region" description="Polar residues" evidence="1">
    <location>
        <begin position="487"/>
        <end position="511"/>
    </location>
</feature>
<dbReference type="KEGG" id="pti:PHATRDRAFT_46029"/>
<feature type="compositionally biased region" description="Basic and acidic residues" evidence="1">
    <location>
        <begin position="681"/>
        <end position="694"/>
    </location>
</feature>
<evidence type="ECO:0000313" key="4">
    <source>
        <dbReference type="Proteomes" id="UP000000759"/>
    </source>
</evidence>
<dbReference type="PANTHER" id="PTHR45725:SF1">
    <property type="entry name" value="DISHEVELLED ASSOCIATED ACTIVATOR OF MORPHOGENESIS, ISOFORM D"/>
    <property type="match status" value="1"/>
</dbReference>
<feature type="region of interest" description="Disordered" evidence="1">
    <location>
        <begin position="879"/>
        <end position="906"/>
    </location>
</feature>
<sequence length="2371" mass="259912">MFGDRRSPAARRRAAGNRQAPQAPSHPQTRPPQPVQTFVRSPYDDEASNMSSRRRNLALFKYGSTTKRSTSSMDRSRQHAKEIALKLTTSASLPNSSFGEFADFSSAFGSTATPAPFTTATASRATTTTRSSKKLNDQGRQNQYTSPRTSSQPPVKNEFFDTDPFPDSIGATPAESREEPRRAPPSLPSKEDAFFTAEFGQMSVDTHPNRSTSAQSSSFVVAEWPSEEQSMATMPANSSMQSHYAMSHQEQYQTRPQTPPPPPPRPKQRTQRRVTTPPPNETRTTPRRSVPASLGHEASTTPNQRLVNDPAAVSPNPSVNSSGTAAARRRLRAQRRKGGERTDHGDRQSEPENTLLTTPLSAKRHDNFDNVPVNSGHNATTYAPTTATPPSSRKLQDHTAPLSNRAFSSAALKSTNQSAGSWSTQHRPDLGARQSEPEDALLTVSVSGTRHSTFDNAPVNNGRSATTYAPTTATPSLSRKLQDHTAPLSNRASSSAALKSTNQSAGSWSTQHRPDLGARQSEPEDALLTMPVSGTRHSNFDNAPVNSGLSATMYAATTATPPSSRKLQDHTAPLSNRASSSAALKSTNQSAGSWSTQHRPDLGARQSEPEDPLLTMPVSVKRHSNFENVPVNSGLSATMYAATTATPPSSRKLKDHTAPFSNKVPSSAPGKSTNFSAGSRSMDHRTDHGARPSEPEDAVLTMPVSVKRHSNFDHAPLNSSHSATTHAPITAIPPSSRKLQDHVAHYSNKTSSSAALKSTIHSAGSMSTNRSVSSNTTTKSMGSSTTSSDANVFNSHIESAGFTFDAFGLDASTLNQEVSQAMSEIDTNNVIGFADEFSSSLWMGDSPSSSRSSTPNVSLEEADGFVDGFRVTQPKQNIPIDVKDFPSTTAQSPMNFDTSSSRPFDGHSGHVNRFKGHGEFAVTKRPPLMDEETPLSMKGHSESNATPQPLGNITSATPFRSFGAFTVAASNSKARVKKVTSTSKSGYIQRHPHAHKTVHASPTRMLPATPSQSKPVPTSPRHMQPQNEVEFVDDLESEESTPKASLVEASEIGARLDIGSESDNGVNSDYIGRPSNLSLLKIPAATASNKDKKKLNPDTLMPEPNETVANEEKKDEDTGASLEKTVGSLKSHWENRVSSAQFTPPACVEGSRRPVIIPREEISGLQSKLGDSILSPERLEQHQSVLSEEAQLPMERITTKAAFSSIQHGLRSSPALDAHETKMTKSEGGAAVRHSHLSQVLNSLQKSEKEDSLRDTQSDTGAPVTFAVRLRKTGFDDRTCSSDDSESRQSGQKKEENETETSPSASDKSTEEIVEHTYGERCELELQKQREEEDNLQGSKNGEEFSDPYARPQIINRVACNKQKRVDESEEQQSGHQLHSHQLSTTSDECKIEHYTIGVDSSEQSEGSRQDEVPELKSASTTGMLQEKLSPSRRRNSDLIIEPEHDDKSHTSEPKPLVPPSAAVSHLLMLQQLQQRQEPSDHNSVASGRGSLSVMTTDTVVSEESQPRSTKAHTPKATMMMLNAFLAGRESITSCSEDKQAKPDLIDFEGEGSDFKSPPKGAQPAPNSNLPALKDDPTYERYLKMLKVSMPLEVVKHAMIRDGLDPTVLDGDHNKPAGILLKDDPAYQKYFKMLNIGLPMEAVKHAMERDGLDSHVMDLDHNLPVANGKAIVEQEPQEKDSHRRARLHWKTLRKVTSNSLWAQIDQDDELENIDIDEEEFQELFQVEKSETVTPVKAAVVTEKSSASVRVIDAKRANNGGIILARLKMSHDDMADAVDRINEHALSAEQIEKMIEFLPTKDERKALEAYMLGGGQDAAEKFEGLCECEKFMVSMMTVKHAKQKVRALLFRLQFETCIQDIQKDTVVVEAACDELSNSIRLRQLLGIVLTFGNRLNTAGNRKRKAGAFTLDSLLKLNQAKAFDKKTTFLQYIVLIVRRNNELLLRFKDDLPSVLQADKVFWDQCVSDLEEVENQLENVRRIALHQARQAKSYRLPRKKSRGEENEEDLSDADISLSLEEEVEALRATPIGLFTLSAIKYVSSLRDKVEETKSKFASLLEYFGEDDKEMQPHQLFSIIVSFSRDFEKAKNQVFTEEKRKQREERKRQAKSNGLANDGKPLKPSPTPLSEPKAYNGSSTSPSLRKALDSEYESSTPSQRVLVETPLARRNDHLHSEKESASEFDVSIDNRGDCTDAATSNLSIQSQSSGAAHLTNTQVPSKVENMQSFTGGRDETSTCMSFDTNPHAKANEDDNDKHNGLVSTAAKSHDSSEQNQPIAATPSMRAALRTKARLRRQRFTTASVQSSTISIDSGAEDDSQMTPNSGEPTTADMVCVQAPTSNQSDSRNRSSLEQHISQQAETHEIFSMDEALELD</sequence>
<feature type="compositionally biased region" description="Basic and acidic residues" evidence="1">
    <location>
        <begin position="2245"/>
        <end position="2255"/>
    </location>
</feature>
<dbReference type="PANTHER" id="PTHR45725">
    <property type="entry name" value="FORMIN HOMOLOGY 2 FAMILY MEMBER"/>
    <property type="match status" value="1"/>
</dbReference>
<feature type="region of interest" description="Disordered" evidence="1">
    <location>
        <begin position="2223"/>
        <end position="2280"/>
    </location>
</feature>
<dbReference type="SUPFAM" id="SSF101447">
    <property type="entry name" value="Formin homology 2 domain (FH2 domain)"/>
    <property type="match status" value="1"/>
</dbReference>
<feature type="compositionally biased region" description="Polar residues" evidence="1">
    <location>
        <begin position="659"/>
        <end position="679"/>
    </location>
</feature>
<dbReference type="Pfam" id="PF02181">
    <property type="entry name" value="FH2"/>
    <property type="match status" value="1"/>
</dbReference>
<feature type="compositionally biased region" description="Polar residues" evidence="1">
    <location>
        <begin position="2295"/>
        <end position="2307"/>
    </location>
</feature>
<dbReference type="Pfam" id="PF10152">
    <property type="entry name" value="CCDC53"/>
    <property type="match status" value="2"/>
</dbReference>
<name>B7FZT7_PHATC</name>
<organism evidence="3 4">
    <name type="scientific">Phaeodactylum tricornutum (strain CCAP 1055/1)</name>
    <dbReference type="NCBI Taxonomy" id="556484"/>
    <lineage>
        <taxon>Eukaryota</taxon>
        <taxon>Sar</taxon>
        <taxon>Stramenopiles</taxon>
        <taxon>Ochrophyta</taxon>
        <taxon>Bacillariophyta</taxon>
        <taxon>Bacillariophyceae</taxon>
        <taxon>Bacillariophycidae</taxon>
        <taxon>Naviculales</taxon>
        <taxon>Phaeodactylaceae</taxon>
        <taxon>Phaeodactylum</taxon>
    </lineage>
</organism>
<dbReference type="Proteomes" id="UP000000759">
    <property type="component" value="Chromosome 9"/>
</dbReference>
<feature type="region of interest" description="Disordered" evidence="1">
    <location>
        <begin position="2090"/>
        <end position="2185"/>
    </location>
</feature>
<feature type="region of interest" description="Disordered" evidence="1">
    <location>
        <begin position="1"/>
        <end position="80"/>
    </location>
</feature>
<dbReference type="GeneID" id="7201520"/>
<dbReference type="PROSITE" id="PS51444">
    <property type="entry name" value="FH2"/>
    <property type="match status" value="1"/>
</dbReference>
<feature type="region of interest" description="Disordered" evidence="1">
    <location>
        <begin position="1474"/>
        <end position="1493"/>
    </location>
</feature>
<feature type="region of interest" description="Disordered" evidence="1">
    <location>
        <begin position="1208"/>
        <end position="1459"/>
    </location>
</feature>
<dbReference type="InParanoid" id="B7FZT7"/>
<reference evidence="3 4" key="1">
    <citation type="journal article" date="2008" name="Nature">
        <title>The Phaeodactylum genome reveals the evolutionary history of diatom genomes.</title>
        <authorList>
            <person name="Bowler C."/>
            <person name="Allen A.E."/>
            <person name="Badger J.H."/>
            <person name="Grimwood J."/>
            <person name="Jabbari K."/>
            <person name="Kuo A."/>
            <person name="Maheswari U."/>
            <person name="Martens C."/>
            <person name="Maumus F."/>
            <person name="Otillar R.P."/>
            <person name="Rayko E."/>
            <person name="Salamov A."/>
            <person name="Vandepoele K."/>
            <person name="Beszteri B."/>
            <person name="Gruber A."/>
            <person name="Heijde M."/>
            <person name="Katinka M."/>
            <person name="Mock T."/>
            <person name="Valentin K."/>
            <person name="Verret F."/>
            <person name="Berges J.A."/>
            <person name="Brownlee C."/>
            <person name="Cadoret J.P."/>
            <person name="Chiovitti A."/>
            <person name="Choi C.J."/>
            <person name="Coesel S."/>
            <person name="De Martino A."/>
            <person name="Detter J.C."/>
            <person name="Durkin C."/>
            <person name="Falciatore A."/>
            <person name="Fournet J."/>
            <person name="Haruta M."/>
            <person name="Huysman M.J."/>
            <person name="Jenkins B.D."/>
            <person name="Jiroutova K."/>
            <person name="Jorgensen R.E."/>
            <person name="Joubert Y."/>
            <person name="Kaplan A."/>
            <person name="Kroger N."/>
            <person name="Kroth P.G."/>
            <person name="La Roche J."/>
            <person name="Lindquist E."/>
            <person name="Lommer M."/>
            <person name="Martin-Jezequel V."/>
            <person name="Lopez P.J."/>
            <person name="Lucas S."/>
            <person name="Mangogna M."/>
            <person name="McGinnis K."/>
            <person name="Medlin L.K."/>
            <person name="Montsant A."/>
            <person name="Oudot-Le Secq M.P."/>
            <person name="Napoli C."/>
            <person name="Obornik M."/>
            <person name="Parker M.S."/>
            <person name="Petit J.L."/>
            <person name="Porcel B.M."/>
            <person name="Poulsen N."/>
            <person name="Robison M."/>
            <person name="Rychlewski L."/>
            <person name="Rynearson T.A."/>
            <person name="Schmutz J."/>
            <person name="Shapiro H."/>
            <person name="Siaut M."/>
            <person name="Stanley M."/>
            <person name="Sussman M.R."/>
            <person name="Taylor A.R."/>
            <person name="Vardi A."/>
            <person name="von Dassow P."/>
            <person name="Vyverman W."/>
            <person name="Willis A."/>
            <person name="Wyrwicz L.S."/>
            <person name="Rokhsar D.S."/>
            <person name="Weissenbach J."/>
            <person name="Armbrust E.V."/>
            <person name="Green B.R."/>
            <person name="Van de Peer Y."/>
            <person name="Grigoriev I.V."/>
        </authorList>
    </citation>
    <scope>NUCLEOTIDE SEQUENCE [LARGE SCALE GENOMIC DNA]</scope>
    <source>
        <strain evidence="3 4">CCAP 1055/1</strain>
    </source>
</reference>
<feature type="region of interest" description="Disordered" evidence="1">
    <location>
        <begin position="1089"/>
        <end position="1120"/>
    </location>
</feature>
<dbReference type="PaxDb" id="2850-Phatr46029"/>
<dbReference type="InterPro" id="IPR051425">
    <property type="entry name" value="Formin_Homology"/>
</dbReference>
<dbReference type="InterPro" id="IPR042201">
    <property type="entry name" value="FH2_Formin_sf"/>
</dbReference>
<feature type="compositionally biased region" description="Low complexity" evidence="1">
    <location>
        <begin position="765"/>
        <end position="788"/>
    </location>
</feature>
<feature type="compositionally biased region" description="Polar residues" evidence="1">
    <location>
        <begin position="63"/>
        <end position="73"/>
    </location>
</feature>
<feature type="compositionally biased region" description="Polar residues" evidence="1">
    <location>
        <begin position="315"/>
        <end position="324"/>
    </location>
</feature>
<dbReference type="GO" id="GO:0071203">
    <property type="term" value="C:WASH complex"/>
    <property type="evidence" value="ECO:0007669"/>
    <property type="project" value="InterPro"/>
</dbReference>
<feature type="region of interest" description="Disordered" evidence="1">
    <location>
        <begin position="645"/>
        <end position="698"/>
    </location>
</feature>
<feature type="region of interest" description="Disordered" evidence="1">
    <location>
        <begin position="558"/>
        <end position="611"/>
    </location>
</feature>
<feature type="compositionally biased region" description="Polar residues" evidence="1">
    <location>
        <begin position="351"/>
        <end position="360"/>
    </location>
</feature>
<evidence type="ECO:0000259" key="2">
    <source>
        <dbReference type="PROSITE" id="PS51444"/>
    </source>
</evidence>
<evidence type="ECO:0000313" key="3">
    <source>
        <dbReference type="EMBL" id="EEC47771.1"/>
    </source>
</evidence>
<feature type="compositionally biased region" description="Basic and acidic residues" evidence="1">
    <location>
        <begin position="1246"/>
        <end position="1257"/>
    </location>
</feature>
<feature type="compositionally biased region" description="Low complexity" evidence="1">
    <location>
        <begin position="379"/>
        <end position="390"/>
    </location>
</feature>
<feature type="compositionally biased region" description="Polar residues" evidence="1">
    <location>
        <begin position="573"/>
        <end position="597"/>
    </location>
</feature>
<feature type="compositionally biased region" description="Basic residues" evidence="1">
    <location>
        <begin position="327"/>
        <end position="336"/>
    </location>
</feature>
<dbReference type="HOGENOM" id="CLU_231477_0_0_1"/>
<feature type="compositionally biased region" description="Polar residues" evidence="1">
    <location>
        <begin position="227"/>
        <end position="250"/>
    </location>
</feature>
<dbReference type="InterPro" id="IPR015425">
    <property type="entry name" value="FH2_Formin"/>
</dbReference>
<reference evidence="4" key="2">
    <citation type="submission" date="2008-08" db="EMBL/GenBank/DDBJ databases">
        <authorList>
            <consortium name="Diatom Consortium"/>
            <person name="Grigoriev I."/>
            <person name="Grimwood J."/>
            <person name="Kuo A."/>
            <person name="Otillar R.P."/>
            <person name="Salamov A."/>
            <person name="Detter J.C."/>
            <person name="Lindquist E."/>
            <person name="Shapiro H."/>
            <person name="Lucas S."/>
            <person name="Glavina del Rio T."/>
            <person name="Pitluck S."/>
            <person name="Rokhsar D."/>
            <person name="Bowler C."/>
        </authorList>
    </citation>
    <scope>GENOME REANNOTATION</scope>
    <source>
        <strain evidence="4">CCAP 1055/1</strain>
    </source>
</reference>
<feature type="region of interest" description="Disordered" evidence="1">
    <location>
        <begin position="761"/>
        <end position="788"/>
    </location>
</feature>
<feature type="compositionally biased region" description="Basic and acidic residues" evidence="1">
    <location>
        <begin position="337"/>
        <end position="350"/>
    </location>
</feature>
<feature type="compositionally biased region" description="Low complexity" evidence="1">
    <location>
        <begin position="1372"/>
        <end position="1384"/>
    </location>
</feature>
<feature type="compositionally biased region" description="Basic and acidic residues" evidence="1">
    <location>
        <begin position="1273"/>
        <end position="1296"/>
    </location>
</feature>
<dbReference type="RefSeq" id="XP_002180363.1">
    <property type="nucleotide sequence ID" value="XM_002180327.1"/>
</dbReference>
<dbReference type="OMA" id="HHNYFSV"/>